<organism evidence="2 3">
    <name type="scientific">Araneus ventricosus</name>
    <name type="common">Orbweaver spider</name>
    <name type="synonym">Epeira ventricosa</name>
    <dbReference type="NCBI Taxonomy" id="182803"/>
    <lineage>
        <taxon>Eukaryota</taxon>
        <taxon>Metazoa</taxon>
        <taxon>Ecdysozoa</taxon>
        <taxon>Arthropoda</taxon>
        <taxon>Chelicerata</taxon>
        <taxon>Arachnida</taxon>
        <taxon>Araneae</taxon>
        <taxon>Araneomorphae</taxon>
        <taxon>Entelegynae</taxon>
        <taxon>Araneoidea</taxon>
        <taxon>Araneidae</taxon>
        <taxon>Araneus</taxon>
    </lineage>
</organism>
<protein>
    <recommendedName>
        <fullName evidence="1">MATH domain-containing protein</fullName>
    </recommendedName>
</protein>
<keyword evidence="3" id="KW-1185">Reference proteome</keyword>
<dbReference type="Gene3D" id="2.60.210.10">
    <property type="entry name" value="Apoptosis, Tumor Necrosis Factor Receptor Associated Protein 2, Chain A"/>
    <property type="match status" value="1"/>
</dbReference>
<reference evidence="2 3" key="1">
    <citation type="journal article" date="2019" name="Sci. Rep.">
        <title>Orb-weaving spider Araneus ventricosus genome elucidates the spidroin gene catalogue.</title>
        <authorList>
            <person name="Kono N."/>
            <person name="Nakamura H."/>
            <person name="Ohtoshi R."/>
            <person name="Moran D.A.P."/>
            <person name="Shinohara A."/>
            <person name="Yoshida Y."/>
            <person name="Fujiwara M."/>
            <person name="Mori M."/>
            <person name="Tomita M."/>
            <person name="Arakawa K."/>
        </authorList>
    </citation>
    <scope>NUCLEOTIDE SEQUENCE [LARGE SCALE GENOMIC DNA]</scope>
</reference>
<gene>
    <name evidence="2" type="ORF">AVEN_68573_1</name>
</gene>
<evidence type="ECO:0000313" key="3">
    <source>
        <dbReference type="Proteomes" id="UP000499080"/>
    </source>
</evidence>
<evidence type="ECO:0000259" key="1">
    <source>
        <dbReference type="PROSITE" id="PS50144"/>
    </source>
</evidence>
<dbReference type="Proteomes" id="UP000499080">
    <property type="component" value="Unassembled WGS sequence"/>
</dbReference>
<evidence type="ECO:0000313" key="2">
    <source>
        <dbReference type="EMBL" id="GBM84958.1"/>
    </source>
</evidence>
<comment type="caution">
    <text evidence="2">The sequence shown here is derived from an EMBL/GenBank/DDBJ whole genome shotgun (WGS) entry which is preliminary data.</text>
</comment>
<dbReference type="OrthoDB" id="6462788at2759"/>
<sequence>MNGGKKEYTFLWFIKNYSYFWTTTDKELLSPEVTLEGLEGTSWSICLYPGYLKYKRRDLNSVYLKRSAHDAGPESVSLKIEISVITVDESTLYSEESEHAFRNGDECGFKRLLDMDELYVRRNTEYLPRDTLGVRCRMWQGEGSVHNVGQCSARTRIGIEKICFLLLYYRWLSKKRDQ</sequence>
<dbReference type="PROSITE" id="PS50144">
    <property type="entry name" value="MATH"/>
    <property type="match status" value="1"/>
</dbReference>
<accession>A0A4Y2J6M8</accession>
<proteinExistence type="predicted"/>
<dbReference type="AlphaFoldDB" id="A0A4Y2J6M8"/>
<dbReference type="InterPro" id="IPR002083">
    <property type="entry name" value="MATH/TRAF_dom"/>
</dbReference>
<dbReference type="Pfam" id="PF22486">
    <property type="entry name" value="MATH_2"/>
    <property type="match status" value="1"/>
</dbReference>
<dbReference type="SUPFAM" id="SSF49599">
    <property type="entry name" value="TRAF domain-like"/>
    <property type="match status" value="1"/>
</dbReference>
<feature type="domain" description="MATH" evidence="1">
    <location>
        <begin position="7"/>
        <end position="138"/>
    </location>
</feature>
<dbReference type="EMBL" id="BGPR01188726">
    <property type="protein sequence ID" value="GBM84958.1"/>
    <property type="molecule type" value="Genomic_DNA"/>
</dbReference>
<dbReference type="InterPro" id="IPR008974">
    <property type="entry name" value="TRAF-like"/>
</dbReference>
<name>A0A4Y2J6M8_ARAVE</name>